<dbReference type="CDD" id="cd03441">
    <property type="entry name" value="R_hydratase_like"/>
    <property type="match status" value="1"/>
</dbReference>
<dbReference type="Pfam" id="PF13452">
    <property type="entry name" value="FAS1_DH_region"/>
    <property type="match status" value="1"/>
</dbReference>
<dbReference type="InterPro" id="IPR039569">
    <property type="entry name" value="FAS1-like_DH_region"/>
</dbReference>
<evidence type="ECO:0000259" key="1">
    <source>
        <dbReference type="Pfam" id="PF13452"/>
    </source>
</evidence>
<evidence type="ECO:0000313" key="3">
    <source>
        <dbReference type="Proteomes" id="UP001595999"/>
    </source>
</evidence>
<dbReference type="InterPro" id="IPR029069">
    <property type="entry name" value="HotDog_dom_sf"/>
</dbReference>
<sequence length="150" mass="16662">MLDSRHIGHVLTPHRAVVEAGRLRFFAKATGQSDPVYFDQAAAEAAGYPALLAPPTFLFCLELDAPQRGEAYRLLDIGFQRILHGEQRFDYRRPVFAGDVLDYASRIADIYVKRSRSGGELGFLEIETTVSKADGQAVAELRRITVVRPA</sequence>
<accession>A0ABV8ZRI4</accession>
<protein>
    <submittedName>
        <fullName evidence="2">MaoC family dehydratase N-terminal domain-containing protein</fullName>
    </submittedName>
</protein>
<dbReference type="Proteomes" id="UP001595999">
    <property type="component" value="Unassembled WGS sequence"/>
</dbReference>
<name>A0ABV8ZRI4_9NEIS</name>
<dbReference type="SUPFAM" id="SSF54637">
    <property type="entry name" value="Thioesterase/thiol ester dehydrase-isomerase"/>
    <property type="match status" value="1"/>
</dbReference>
<dbReference type="EMBL" id="JBHSEK010000006">
    <property type="protein sequence ID" value="MFC4490328.1"/>
    <property type="molecule type" value="Genomic_DNA"/>
</dbReference>
<dbReference type="PIRSF" id="PIRSF018072">
    <property type="entry name" value="UCP018072"/>
    <property type="match status" value="1"/>
</dbReference>
<reference evidence="3" key="1">
    <citation type="journal article" date="2019" name="Int. J. Syst. Evol. Microbiol.">
        <title>The Global Catalogue of Microorganisms (GCM) 10K type strain sequencing project: providing services to taxonomists for standard genome sequencing and annotation.</title>
        <authorList>
            <consortium name="The Broad Institute Genomics Platform"/>
            <consortium name="The Broad Institute Genome Sequencing Center for Infectious Disease"/>
            <person name="Wu L."/>
            <person name="Ma J."/>
        </authorList>
    </citation>
    <scope>NUCLEOTIDE SEQUENCE [LARGE SCALE GENOMIC DNA]</scope>
    <source>
        <strain evidence="3">CGMCC 4.7608</strain>
    </source>
</reference>
<proteinExistence type="predicted"/>
<evidence type="ECO:0000313" key="2">
    <source>
        <dbReference type="EMBL" id="MFC4490328.1"/>
    </source>
</evidence>
<dbReference type="RefSeq" id="WP_231462657.1">
    <property type="nucleotide sequence ID" value="NZ_JAJOHW010000082.1"/>
</dbReference>
<dbReference type="Gene3D" id="3.10.129.10">
    <property type="entry name" value="Hotdog Thioesterase"/>
    <property type="match status" value="1"/>
</dbReference>
<organism evidence="2 3">
    <name type="scientific">Chromobacterium aquaticum</name>
    <dbReference type="NCBI Taxonomy" id="467180"/>
    <lineage>
        <taxon>Bacteria</taxon>
        <taxon>Pseudomonadati</taxon>
        <taxon>Pseudomonadota</taxon>
        <taxon>Betaproteobacteria</taxon>
        <taxon>Neisseriales</taxon>
        <taxon>Chromobacteriaceae</taxon>
        <taxon>Chromobacterium</taxon>
    </lineage>
</organism>
<gene>
    <name evidence="2" type="ORF">ACFO0R_11905</name>
</gene>
<comment type="caution">
    <text evidence="2">The sequence shown here is derived from an EMBL/GenBank/DDBJ whole genome shotgun (WGS) entry which is preliminary data.</text>
</comment>
<dbReference type="InterPro" id="IPR016709">
    <property type="entry name" value="HadA-like"/>
</dbReference>
<keyword evidence="3" id="KW-1185">Reference proteome</keyword>
<feature type="domain" description="FAS1-like dehydratase" evidence="1">
    <location>
        <begin position="6"/>
        <end position="140"/>
    </location>
</feature>